<evidence type="ECO:0008006" key="4">
    <source>
        <dbReference type="Google" id="ProtNLM"/>
    </source>
</evidence>
<dbReference type="RefSeq" id="XP_009537540.1">
    <property type="nucleotide sequence ID" value="XM_009539245.1"/>
</dbReference>
<dbReference type="AlphaFoldDB" id="G5ABQ1"/>
<reference evidence="2 3" key="1">
    <citation type="journal article" date="2006" name="Science">
        <title>Phytophthora genome sequences uncover evolutionary origins and mechanisms of pathogenesis.</title>
        <authorList>
            <person name="Tyler B.M."/>
            <person name="Tripathy S."/>
            <person name="Zhang X."/>
            <person name="Dehal P."/>
            <person name="Jiang R.H."/>
            <person name="Aerts A."/>
            <person name="Arredondo F.D."/>
            <person name="Baxter L."/>
            <person name="Bensasson D."/>
            <person name="Beynon J.L."/>
            <person name="Chapman J."/>
            <person name="Damasceno C.M."/>
            <person name="Dorrance A.E."/>
            <person name="Dou D."/>
            <person name="Dickerman A.W."/>
            <person name="Dubchak I.L."/>
            <person name="Garbelotto M."/>
            <person name="Gijzen M."/>
            <person name="Gordon S.G."/>
            <person name="Govers F."/>
            <person name="Grunwald N.J."/>
            <person name="Huang W."/>
            <person name="Ivors K.L."/>
            <person name="Jones R.W."/>
            <person name="Kamoun S."/>
            <person name="Krampis K."/>
            <person name="Lamour K.H."/>
            <person name="Lee M.K."/>
            <person name="McDonald W.H."/>
            <person name="Medina M."/>
            <person name="Meijer H.J."/>
            <person name="Nordberg E.K."/>
            <person name="Maclean D.J."/>
            <person name="Ospina-Giraldo M.D."/>
            <person name="Morris P.F."/>
            <person name="Phuntumart V."/>
            <person name="Putnam N.H."/>
            <person name="Rash S."/>
            <person name="Rose J.K."/>
            <person name="Sakihama Y."/>
            <person name="Salamov A.A."/>
            <person name="Savidor A."/>
            <person name="Scheuring C.F."/>
            <person name="Smith B.M."/>
            <person name="Sobral B.W."/>
            <person name="Terry A."/>
            <person name="Torto-Alalibo T.A."/>
            <person name="Win J."/>
            <person name="Xu Z."/>
            <person name="Zhang H."/>
            <person name="Grigoriev I.V."/>
            <person name="Rokhsar D.S."/>
            <person name="Boore J.L."/>
        </authorList>
    </citation>
    <scope>NUCLEOTIDE SEQUENCE [LARGE SCALE GENOMIC DNA]</scope>
    <source>
        <strain evidence="2 3">P6497</strain>
    </source>
</reference>
<dbReference type="SUPFAM" id="SSF49899">
    <property type="entry name" value="Concanavalin A-like lectins/glucanases"/>
    <property type="match status" value="1"/>
</dbReference>
<dbReference type="InterPro" id="IPR013320">
    <property type="entry name" value="ConA-like_dom_sf"/>
</dbReference>
<name>G5ABQ1_PHYSP</name>
<keyword evidence="1" id="KW-0732">Signal</keyword>
<feature type="chain" id="PRO_5003473400" description="F-box domain-containing protein" evidence="1">
    <location>
        <begin position="22"/>
        <end position="255"/>
    </location>
</feature>
<evidence type="ECO:0000313" key="3">
    <source>
        <dbReference type="Proteomes" id="UP000002640"/>
    </source>
</evidence>
<dbReference type="EMBL" id="JH159163">
    <property type="protein sequence ID" value="EGZ06776.1"/>
    <property type="molecule type" value="Genomic_DNA"/>
</dbReference>
<feature type="signal peptide" evidence="1">
    <location>
        <begin position="1"/>
        <end position="21"/>
    </location>
</feature>
<evidence type="ECO:0000256" key="1">
    <source>
        <dbReference type="SAM" id="SignalP"/>
    </source>
</evidence>
<dbReference type="OMA" id="EANCSCT"/>
<accession>G5ABQ1</accession>
<dbReference type="InParanoid" id="G5ABQ1"/>
<dbReference type="GeneID" id="20644337"/>
<sequence>METLSASAVTCICSFLTGLDALSLSHCSSFWLKQLDAAPLWQSRLPALPDALHAAANKALLRDYSFSFDLWFAQDPDGAYTGGVLYGLQSVQAESRNWPQFHQQFVLVSATRDLYCSVIDHRPVVKSDLQVERLIRSDSGALHREMEFLRHEQVGTGCITANELHFPKPGYLGWYGFHGLIDEFRVWGDVLTEGDVVELARGQNGVEKVMIGTLKLSGRAPWRSRWNQQEANCSCTTGAATGRYDRDAVQLLGRL</sequence>
<gene>
    <name evidence="2" type="ORF">PHYSODRAFT_319532</name>
</gene>
<dbReference type="KEGG" id="psoj:PHYSODRAFT_319532"/>
<keyword evidence="3" id="KW-1185">Reference proteome</keyword>
<evidence type="ECO:0000313" key="2">
    <source>
        <dbReference type="EMBL" id="EGZ06776.1"/>
    </source>
</evidence>
<proteinExistence type="predicted"/>
<protein>
    <recommendedName>
        <fullName evidence="4">F-box domain-containing protein</fullName>
    </recommendedName>
</protein>
<dbReference type="Gene3D" id="2.60.120.200">
    <property type="match status" value="1"/>
</dbReference>
<dbReference type="Proteomes" id="UP000002640">
    <property type="component" value="Unassembled WGS sequence"/>
</dbReference>
<organism evidence="2 3">
    <name type="scientific">Phytophthora sojae (strain P6497)</name>
    <name type="common">Soybean stem and root rot agent</name>
    <name type="synonym">Phytophthora megasperma f. sp. glycines</name>
    <dbReference type="NCBI Taxonomy" id="1094619"/>
    <lineage>
        <taxon>Eukaryota</taxon>
        <taxon>Sar</taxon>
        <taxon>Stramenopiles</taxon>
        <taxon>Oomycota</taxon>
        <taxon>Peronosporomycetes</taxon>
        <taxon>Peronosporales</taxon>
        <taxon>Peronosporaceae</taxon>
        <taxon>Phytophthora</taxon>
    </lineage>
</organism>